<organism evidence="1 2">
    <name type="scientific">Ixodes persulcatus</name>
    <name type="common">Taiga tick</name>
    <dbReference type="NCBI Taxonomy" id="34615"/>
    <lineage>
        <taxon>Eukaryota</taxon>
        <taxon>Metazoa</taxon>
        <taxon>Ecdysozoa</taxon>
        <taxon>Arthropoda</taxon>
        <taxon>Chelicerata</taxon>
        <taxon>Arachnida</taxon>
        <taxon>Acari</taxon>
        <taxon>Parasitiformes</taxon>
        <taxon>Ixodida</taxon>
        <taxon>Ixodoidea</taxon>
        <taxon>Ixodidae</taxon>
        <taxon>Ixodinae</taxon>
        <taxon>Ixodes</taxon>
    </lineage>
</organism>
<evidence type="ECO:0000313" key="1">
    <source>
        <dbReference type="EMBL" id="KAG0421092.1"/>
    </source>
</evidence>
<name>A0AC60PL63_IXOPE</name>
<protein>
    <submittedName>
        <fullName evidence="1">Uncharacterized protein</fullName>
    </submittedName>
</protein>
<reference evidence="1 2" key="1">
    <citation type="journal article" date="2020" name="Cell">
        <title>Large-Scale Comparative Analyses of Tick Genomes Elucidate Their Genetic Diversity and Vector Capacities.</title>
        <authorList>
            <consortium name="Tick Genome and Microbiome Consortium (TIGMIC)"/>
            <person name="Jia N."/>
            <person name="Wang J."/>
            <person name="Shi W."/>
            <person name="Du L."/>
            <person name="Sun Y."/>
            <person name="Zhan W."/>
            <person name="Jiang J.F."/>
            <person name="Wang Q."/>
            <person name="Zhang B."/>
            <person name="Ji P."/>
            <person name="Bell-Sakyi L."/>
            <person name="Cui X.M."/>
            <person name="Yuan T.T."/>
            <person name="Jiang B.G."/>
            <person name="Yang W.F."/>
            <person name="Lam T.T."/>
            <person name="Chang Q.C."/>
            <person name="Ding S.J."/>
            <person name="Wang X.J."/>
            <person name="Zhu J.G."/>
            <person name="Ruan X.D."/>
            <person name="Zhao L."/>
            <person name="Wei J.T."/>
            <person name="Ye R.Z."/>
            <person name="Que T.C."/>
            <person name="Du C.H."/>
            <person name="Zhou Y.H."/>
            <person name="Cheng J.X."/>
            <person name="Dai P.F."/>
            <person name="Guo W.B."/>
            <person name="Han X.H."/>
            <person name="Huang E.J."/>
            <person name="Li L.F."/>
            <person name="Wei W."/>
            <person name="Gao Y.C."/>
            <person name="Liu J.Z."/>
            <person name="Shao H.Z."/>
            <person name="Wang X."/>
            <person name="Wang C.C."/>
            <person name="Yang T.C."/>
            <person name="Huo Q.B."/>
            <person name="Li W."/>
            <person name="Chen H.Y."/>
            <person name="Chen S.E."/>
            <person name="Zhou L.G."/>
            <person name="Ni X.B."/>
            <person name="Tian J.H."/>
            <person name="Sheng Y."/>
            <person name="Liu T."/>
            <person name="Pan Y.S."/>
            <person name="Xia L.Y."/>
            <person name="Li J."/>
            <person name="Zhao F."/>
            <person name="Cao W.C."/>
        </authorList>
    </citation>
    <scope>NUCLEOTIDE SEQUENCE [LARGE SCALE GENOMIC DNA]</scope>
    <source>
        <strain evidence="1">Iper-2018</strain>
    </source>
</reference>
<evidence type="ECO:0000313" key="2">
    <source>
        <dbReference type="Proteomes" id="UP000805193"/>
    </source>
</evidence>
<accession>A0AC60PL63</accession>
<proteinExistence type="predicted"/>
<gene>
    <name evidence="1" type="ORF">HPB47_003008</name>
</gene>
<keyword evidence="2" id="KW-1185">Reference proteome</keyword>
<sequence>DGAAAAGALDEASSGWSRKSEGALGSKCPHLSTGPDQARPQDGAGRPSAGPQTSLPPGTPRTTSSTGHAVCRPRAQSHPQEPDSPGSWPAALPGHRAWRPLSRGNRGTVLEDAMGSPGTELQGPRDPACVKGTPVSRGSVTAPARVVKTLDSADCIQPGDILVTNATDIGWSPYFPLLSGLVTELGGLLSHGKRTQLLSNLSFDWYGGTCESRCLESGVFTDPEPRRGRLHLRCQVLGAVIAREYGLPCVVGVENATDIFASGDIILLDATRGMVTTIKTAAAQEDS</sequence>
<comment type="caution">
    <text evidence="1">The sequence shown here is derived from an EMBL/GenBank/DDBJ whole genome shotgun (WGS) entry which is preliminary data.</text>
</comment>
<feature type="non-terminal residue" evidence="1">
    <location>
        <position position="1"/>
    </location>
</feature>
<dbReference type="Proteomes" id="UP000805193">
    <property type="component" value="Unassembled WGS sequence"/>
</dbReference>
<dbReference type="EMBL" id="JABSTQ010010420">
    <property type="protein sequence ID" value="KAG0421092.1"/>
    <property type="molecule type" value="Genomic_DNA"/>
</dbReference>